<evidence type="ECO:0000259" key="1">
    <source>
        <dbReference type="Pfam" id="PF05368"/>
    </source>
</evidence>
<dbReference type="InterPro" id="IPR036291">
    <property type="entry name" value="NAD(P)-bd_dom_sf"/>
</dbReference>
<dbReference type="Proteomes" id="UP000235616">
    <property type="component" value="Unassembled WGS sequence"/>
</dbReference>
<dbReference type="AlphaFoldDB" id="A0A2N7VIR4"/>
<dbReference type="RefSeq" id="WP_102647464.1">
    <property type="nucleotide sequence ID" value="NZ_PNYA01000021.1"/>
</dbReference>
<feature type="domain" description="NmrA-like" evidence="1">
    <location>
        <begin position="3"/>
        <end position="229"/>
    </location>
</feature>
<dbReference type="Pfam" id="PF05368">
    <property type="entry name" value="NmrA"/>
    <property type="match status" value="1"/>
</dbReference>
<dbReference type="InterPro" id="IPR008030">
    <property type="entry name" value="NmrA-like"/>
</dbReference>
<dbReference type="Gene3D" id="3.90.25.10">
    <property type="entry name" value="UDP-galactose 4-epimerase, domain 1"/>
    <property type="match status" value="1"/>
</dbReference>
<evidence type="ECO:0000313" key="3">
    <source>
        <dbReference type="Proteomes" id="UP000235616"/>
    </source>
</evidence>
<accession>A0A2N7VIR4</accession>
<dbReference type="InterPro" id="IPR051604">
    <property type="entry name" value="Ergot_Alk_Oxidoreductase"/>
</dbReference>
<dbReference type="SUPFAM" id="SSF51735">
    <property type="entry name" value="NAD(P)-binding Rossmann-fold domains"/>
    <property type="match status" value="1"/>
</dbReference>
<organism evidence="2 3">
    <name type="scientific">Trinickia dabaoshanensis</name>
    <dbReference type="NCBI Taxonomy" id="564714"/>
    <lineage>
        <taxon>Bacteria</taxon>
        <taxon>Pseudomonadati</taxon>
        <taxon>Pseudomonadota</taxon>
        <taxon>Betaproteobacteria</taxon>
        <taxon>Burkholderiales</taxon>
        <taxon>Burkholderiaceae</taxon>
        <taxon>Trinickia</taxon>
    </lineage>
</organism>
<evidence type="ECO:0000313" key="2">
    <source>
        <dbReference type="EMBL" id="PMS17043.1"/>
    </source>
</evidence>
<gene>
    <name evidence="2" type="ORF">C0Z18_21525</name>
</gene>
<dbReference type="Gene3D" id="3.40.50.720">
    <property type="entry name" value="NAD(P)-binding Rossmann-like Domain"/>
    <property type="match status" value="1"/>
</dbReference>
<name>A0A2N7VIR4_9BURK</name>
<proteinExistence type="predicted"/>
<dbReference type="PANTHER" id="PTHR43162:SF1">
    <property type="entry name" value="PRESTALK A DIFFERENTIATION PROTEIN A"/>
    <property type="match status" value="1"/>
</dbReference>
<reference evidence="2 3" key="1">
    <citation type="submission" date="2018-01" db="EMBL/GenBank/DDBJ databases">
        <title>Whole genome analyses suggest that Burkholderia sensu lato contains two further novel genera in the rhizoxinica-symbiotica group Mycetohabitans gen. nov., and Trinickia gen. nov.: implications for the evolution of diazotrophy and nodulation in the Burkholderiaceae.</title>
        <authorList>
            <person name="Estrada-de los Santos P."/>
            <person name="Palmer M."/>
            <person name="Chavez-Ramirez B."/>
            <person name="Beukes C."/>
            <person name="Steenkamp E.T."/>
            <person name="Hirsch A.M."/>
            <person name="Manyaka P."/>
            <person name="Maluk M."/>
            <person name="Lafos M."/>
            <person name="Crook M."/>
            <person name="Gross E."/>
            <person name="Simon M.F."/>
            <person name="Bueno dos Reis Junior F."/>
            <person name="Poole P.S."/>
            <person name="Venter S.N."/>
            <person name="James E.K."/>
        </authorList>
    </citation>
    <scope>NUCLEOTIDE SEQUENCE [LARGE SCALE GENOMIC DNA]</scope>
    <source>
        <strain evidence="2 3">GIMN1.004</strain>
    </source>
</reference>
<keyword evidence="3" id="KW-1185">Reference proteome</keyword>
<protein>
    <submittedName>
        <fullName evidence="2">Nucleoside-diphosphate sugar epimerase</fullName>
    </submittedName>
</protein>
<dbReference type="OrthoDB" id="9777801at2"/>
<dbReference type="EMBL" id="PNYA01000021">
    <property type="protein sequence ID" value="PMS17043.1"/>
    <property type="molecule type" value="Genomic_DNA"/>
</dbReference>
<dbReference type="PANTHER" id="PTHR43162">
    <property type="match status" value="1"/>
</dbReference>
<comment type="caution">
    <text evidence="2">The sequence shown here is derived from an EMBL/GenBank/DDBJ whole genome shotgun (WGS) entry which is preliminary data.</text>
</comment>
<sequence length="290" mass="30785">MFLVMGITGRVGGATARHLLAQDKKVRALVRNREKATQWAARGVELIDGDWNDVTAVEQALEGVEGAFVMLPSVWAPSPDFREAKSVIENYVEALTRAAPPRVAVLSSMGANRTEGLGMITALSLLEQGLQRLPLPIAYVRAGGFFENFLYGLHVAQGGTLPVYYNPTDRKSTMVATDDIGAEVATLLTGPAWSGHRVVELGSMVSADEVAAQLGEVLQRDVNAFAMPRDGWSAAFEQFGIPKGQTGPAEAMFDAVNAGWMDVGVAGTEHVAGTTSARDVFAAAHKATTG</sequence>